<keyword evidence="2" id="KW-1185">Reference proteome</keyword>
<dbReference type="EMBL" id="CP069362">
    <property type="protein sequence ID" value="WGS63935.1"/>
    <property type="molecule type" value="Genomic_DNA"/>
</dbReference>
<reference evidence="1 2" key="1">
    <citation type="submission" date="2021-02" db="EMBL/GenBank/DDBJ databases">
        <title>Characterization of Marinitoga sp. nov. str. BP5-C20A.</title>
        <authorList>
            <person name="Erauso G."/>
            <person name="Postec A."/>
        </authorList>
    </citation>
    <scope>NUCLEOTIDE SEQUENCE [LARGE SCALE GENOMIC DNA]</scope>
    <source>
        <strain evidence="1 2">BP5-C20A</strain>
    </source>
</reference>
<evidence type="ECO:0000313" key="2">
    <source>
        <dbReference type="Proteomes" id="UP001232493"/>
    </source>
</evidence>
<accession>A0ABY8PMR8</accession>
<dbReference type="Proteomes" id="UP001232493">
    <property type="component" value="Chromosome"/>
</dbReference>
<evidence type="ECO:0000313" key="1">
    <source>
        <dbReference type="EMBL" id="WGS63935.1"/>
    </source>
</evidence>
<name>A0ABY8PMR8_9BACT</name>
<proteinExistence type="predicted"/>
<dbReference type="RefSeq" id="WP_280997196.1">
    <property type="nucleotide sequence ID" value="NZ_CP069362.1"/>
</dbReference>
<protein>
    <recommendedName>
        <fullName evidence="3">DUF4276 family protein</fullName>
    </recommendedName>
</protein>
<organism evidence="1 2">
    <name type="scientific">Marinitoga aeolica</name>
    <dbReference type="NCBI Taxonomy" id="2809031"/>
    <lineage>
        <taxon>Bacteria</taxon>
        <taxon>Thermotogati</taxon>
        <taxon>Thermotogota</taxon>
        <taxon>Thermotogae</taxon>
        <taxon>Petrotogales</taxon>
        <taxon>Petrotogaceae</taxon>
        <taxon>Marinitoga</taxon>
    </lineage>
</organism>
<sequence>MSFKQLYIFVEGEDDERFFDNIIRFKLSSKYNSINIIKYAKMKKDKVNNFIISIKKMNADYIFAHDIDNTVSTTSKKSEIKHMLKNIDEDKIFIVIKEIESWYLAGLSNEKCQMLKIPIIKNTDEITKESFNNMIPDNFDSRIAFMIEILKNFSIKVAIQKNKSFKYFIDQMNIIAD</sequence>
<evidence type="ECO:0008006" key="3">
    <source>
        <dbReference type="Google" id="ProtNLM"/>
    </source>
</evidence>
<gene>
    <name evidence="1" type="ORF">JRV97_06025</name>
</gene>